<protein>
    <submittedName>
        <fullName evidence="1">Uncharacterized protein</fullName>
    </submittedName>
</protein>
<comment type="caution">
    <text evidence="1">The sequence shown here is derived from an EMBL/GenBank/DDBJ whole genome shotgun (WGS) entry which is preliminary data.</text>
</comment>
<proteinExistence type="predicted"/>
<evidence type="ECO:0000313" key="1">
    <source>
        <dbReference type="EMBL" id="KAK1441461.1"/>
    </source>
</evidence>
<reference evidence="1" key="1">
    <citation type="journal article" date="2023" name="bioRxiv">
        <title>Improved chromosome-level genome assembly for marigold (Tagetes erecta).</title>
        <authorList>
            <person name="Jiang F."/>
            <person name="Yuan L."/>
            <person name="Wang S."/>
            <person name="Wang H."/>
            <person name="Xu D."/>
            <person name="Wang A."/>
            <person name="Fan W."/>
        </authorList>
    </citation>
    <scope>NUCLEOTIDE SEQUENCE</scope>
    <source>
        <strain evidence="1">WSJ</strain>
        <tissue evidence="1">Leaf</tissue>
    </source>
</reference>
<organism evidence="1 2">
    <name type="scientific">Tagetes erecta</name>
    <name type="common">African marigold</name>
    <dbReference type="NCBI Taxonomy" id="13708"/>
    <lineage>
        <taxon>Eukaryota</taxon>
        <taxon>Viridiplantae</taxon>
        <taxon>Streptophyta</taxon>
        <taxon>Embryophyta</taxon>
        <taxon>Tracheophyta</taxon>
        <taxon>Spermatophyta</taxon>
        <taxon>Magnoliopsida</taxon>
        <taxon>eudicotyledons</taxon>
        <taxon>Gunneridae</taxon>
        <taxon>Pentapetalae</taxon>
        <taxon>asterids</taxon>
        <taxon>campanulids</taxon>
        <taxon>Asterales</taxon>
        <taxon>Asteraceae</taxon>
        <taxon>Asteroideae</taxon>
        <taxon>Heliantheae alliance</taxon>
        <taxon>Tageteae</taxon>
        <taxon>Tagetes</taxon>
    </lineage>
</organism>
<gene>
    <name evidence="1" type="ORF">QVD17_07370</name>
</gene>
<dbReference type="Proteomes" id="UP001229421">
    <property type="component" value="Unassembled WGS sequence"/>
</dbReference>
<dbReference type="EMBL" id="JAUHHV010000001">
    <property type="protein sequence ID" value="KAK1441461.1"/>
    <property type="molecule type" value="Genomic_DNA"/>
</dbReference>
<evidence type="ECO:0000313" key="2">
    <source>
        <dbReference type="Proteomes" id="UP001229421"/>
    </source>
</evidence>
<keyword evidence="2" id="KW-1185">Reference proteome</keyword>
<name>A0AAD8LMH8_TARER</name>
<dbReference type="AlphaFoldDB" id="A0AAD8LMH8"/>
<accession>A0AAD8LMH8</accession>
<sequence>MIPRSNPNASFQSAIYESASTNTEERLQYLLCCWASLRCKMAVFRATWIAVVARRLGSPVQRWEPQIGPNVDALLNLSLTPLFSLRSILKSLSINITHFSFFHFSSPTIVHFNLPIDS</sequence>